<feature type="region of interest" description="Disordered" evidence="1">
    <location>
        <begin position="77"/>
        <end position="99"/>
    </location>
</feature>
<name>A0A023G878_AMBTT</name>
<evidence type="ECO:0000256" key="1">
    <source>
        <dbReference type="SAM" id="MobiDB-lite"/>
    </source>
</evidence>
<dbReference type="EMBL" id="GBBM01005474">
    <property type="protein sequence ID" value="JAC29944.1"/>
    <property type="molecule type" value="mRNA"/>
</dbReference>
<evidence type="ECO:0000313" key="2">
    <source>
        <dbReference type="EMBL" id="JAC29944.1"/>
    </source>
</evidence>
<protein>
    <submittedName>
        <fullName evidence="2">Putative lipocalin-3 1</fullName>
    </submittedName>
</protein>
<feature type="compositionally biased region" description="Basic and acidic residues" evidence="1">
    <location>
        <begin position="129"/>
        <end position="150"/>
    </location>
</feature>
<reference evidence="2" key="1">
    <citation type="submission" date="2014-03" db="EMBL/GenBank/DDBJ databases">
        <title>The sialotranscriptome of Amblyomma triste, Amblyomma parvum and Amblyomma cajennense ticks, uncovered by 454-based RNA-seq.</title>
        <authorList>
            <person name="Garcia G.R."/>
            <person name="Gardinassi L.G."/>
            <person name="Ribeiro J.M."/>
            <person name="Anatriello E."/>
            <person name="Ferreira B.R."/>
            <person name="Moreira H.N."/>
            <person name="Mafra C."/>
            <person name="Olegario M.M."/>
            <person name="Szabo P.J."/>
            <person name="Miranda-Santos I.K."/>
            <person name="Maruyama S.R."/>
        </authorList>
    </citation>
    <scope>NUCLEOTIDE SEQUENCE</scope>
    <source>
        <strain evidence="2">Mato Grasso do Sul</strain>
        <tissue evidence="2">Salivary glands</tissue>
    </source>
</reference>
<feature type="non-terminal residue" evidence="2">
    <location>
        <position position="1"/>
    </location>
</feature>
<feature type="region of interest" description="Disordered" evidence="1">
    <location>
        <begin position="129"/>
        <end position="155"/>
    </location>
</feature>
<proteinExistence type="evidence at transcript level"/>
<organism evidence="2">
    <name type="scientific">Amblyomma triste</name>
    <name type="common">Neotropical tick</name>
    <dbReference type="NCBI Taxonomy" id="251400"/>
    <lineage>
        <taxon>Eukaryota</taxon>
        <taxon>Metazoa</taxon>
        <taxon>Ecdysozoa</taxon>
        <taxon>Arthropoda</taxon>
        <taxon>Chelicerata</taxon>
        <taxon>Arachnida</taxon>
        <taxon>Acari</taxon>
        <taxon>Parasitiformes</taxon>
        <taxon>Ixodida</taxon>
        <taxon>Ixodoidea</taxon>
        <taxon>Ixodidae</taxon>
        <taxon>Amblyomminae</taxon>
        <taxon>Amblyomma</taxon>
    </lineage>
</organism>
<dbReference type="AlphaFoldDB" id="A0A023G878"/>
<accession>A0A023G878</accession>
<sequence>SWGQTLKIIRELRTKKTTLTLKRAPSFFFFQFLQTKGEERLMVVSFSISTDSLEPCKVDFYSNTTHEGTFFDRYYLTENGNRGPERRRPSGRGSIGRGRTRRESLVGLFRNLDKAQEQKQDTMEVYKFSAKPETRETPRVESEKRDKETSAGEPVLEDVETVEYQSSDNKCAVFSTRRRQRSNPQTFLELRVKASAILDENELSCLTGVQHYLQRKHPRNSRLTVPTTPTIRVCQQRCLNKQSCKPSNAVGA</sequence>